<evidence type="ECO:0000313" key="3">
    <source>
        <dbReference type="EMBL" id="TMQ89690.1"/>
    </source>
</evidence>
<gene>
    <name evidence="3" type="ORF">ETD83_38835</name>
</gene>
<feature type="region of interest" description="Disordered" evidence="1">
    <location>
        <begin position="137"/>
        <end position="167"/>
    </location>
</feature>
<reference evidence="3 4" key="1">
    <citation type="submission" date="2019-05" db="EMBL/GenBank/DDBJ databases">
        <title>Draft genome sequence of Actinomadura sp. 14C53.</title>
        <authorList>
            <person name="Saricaoglu S."/>
            <person name="Isik K."/>
        </authorList>
    </citation>
    <scope>NUCLEOTIDE SEQUENCE [LARGE SCALE GENOMIC DNA]</scope>
    <source>
        <strain evidence="3 4">14C53</strain>
    </source>
</reference>
<feature type="region of interest" description="Disordered" evidence="1">
    <location>
        <begin position="1"/>
        <end position="108"/>
    </location>
</feature>
<keyword evidence="2" id="KW-0812">Transmembrane</keyword>
<feature type="compositionally biased region" description="Pro residues" evidence="1">
    <location>
        <begin position="24"/>
        <end position="36"/>
    </location>
</feature>
<accession>A0A5C4IZE0</accession>
<comment type="caution">
    <text evidence="3">The sequence shown here is derived from an EMBL/GenBank/DDBJ whole genome shotgun (WGS) entry which is preliminary data.</text>
</comment>
<feature type="transmembrane region" description="Helical" evidence="2">
    <location>
        <begin position="111"/>
        <end position="131"/>
    </location>
</feature>
<keyword evidence="2" id="KW-1133">Transmembrane helix</keyword>
<proteinExistence type="predicted"/>
<dbReference type="Proteomes" id="UP000309174">
    <property type="component" value="Unassembled WGS sequence"/>
</dbReference>
<protein>
    <submittedName>
        <fullName evidence="3">Uncharacterized protein</fullName>
    </submittedName>
</protein>
<dbReference type="RefSeq" id="WP_138650178.1">
    <property type="nucleotide sequence ID" value="NZ_VCKW01000388.1"/>
</dbReference>
<dbReference type="AlphaFoldDB" id="A0A5C4IZE0"/>
<evidence type="ECO:0000256" key="2">
    <source>
        <dbReference type="SAM" id="Phobius"/>
    </source>
</evidence>
<dbReference type="EMBL" id="VCKW01000388">
    <property type="protein sequence ID" value="TMQ89690.1"/>
    <property type="molecule type" value="Genomic_DNA"/>
</dbReference>
<evidence type="ECO:0000256" key="1">
    <source>
        <dbReference type="SAM" id="MobiDB-lite"/>
    </source>
</evidence>
<organism evidence="3 4">
    <name type="scientific">Actinomadura soli</name>
    <dbReference type="NCBI Taxonomy" id="2508997"/>
    <lineage>
        <taxon>Bacteria</taxon>
        <taxon>Bacillati</taxon>
        <taxon>Actinomycetota</taxon>
        <taxon>Actinomycetes</taxon>
        <taxon>Streptosporangiales</taxon>
        <taxon>Thermomonosporaceae</taxon>
        <taxon>Actinomadura</taxon>
    </lineage>
</organism>
<evidence type="ECO:0000313" key="4">
    <source>
        <dbReference type="Proteomes" id="UP000309174"/>
    </source>
</evidence>
<keyword evidence="2" id="KW-0472">Membrane</keyword>
<keyword evidence="4" id="KW-1185">Reference proteome</keyword>
<dbReference type="OrthoDB" id="3871904at2"/>
<sequence length="294" mass="30448">MPRCTRCNAPLNTTPPGGDATAPDEPPAPPWTPSPQGPALWEAHGPSDRLPPGQPPPSLPTPEYTTPMPPSDETSTLLSPEPWSVPPGGPSSSEPAIWQPPPPPKASRVPYFLVAAGVVLLVGLALGIVFWPSGSGTPSDPATGGGPSTQQSQDVVPESGEPTGDLDGQAKAVDALLAEMGTTRSDLGSAVVAGCEKGDLQRVLDARRSQLEKARALDVTALDNGAQMKDALVRALEASSESNQRYLDVAPGCPSDSEVADVNQRASDAKSEFMGYWTPIAQQAGLPARTADDI</sequence>
<name>A0A5C4IZE0_9ACTN</name>